<dbReference type="GO" id="GO:0004383">
    <property type="term" value="F:guanylate cyclase activity"/>
    <property type="evidence" value="ECO:0007669"/>
    <property type="project" value="TreeGrafter"/>
</dbReference>
<evidence type="ECO:0000256" key="4">
    <source>
        <dbReference type="ARBA" id="ARBA00022989"/>
    </source>
</evidence>
<evidence type="ECO:0000256" key="6">
    <source>
        <dbReference type="ARBA" id="ARBA00023239"/>
    </source>
</evidence>
<evidence type="ECO:0000313" key="11">
    <source>
        <dbReference type="EMBL" id="CAB9508024.1"/>
    </source>
</evidence>
<dbReference type="InterPro" id="IPR001054">
    <property type="entry name" value="A/G_cyclase"/>
</dbReference>
<feature type="region of interest" description="Disordered" evidence="7">
    <location>
        <begin position="1903"/>
        <end position="1923"/>
    </location>
</feature>
<dbReference type="SMART" id="SM00044">
    <property type="entry name" value="CYCc"/>
    <property type="match status" value="1"/>
</dbReference>
<keyword evidence="2 8" id="KW-0812">Transmembrane</keyword>
<dbReference type="PROSITE" id="PS50125">
    <property type="entry name" value="GUANYLATE_CYCLASE_2"/>
    <property type="match status" value="1"/>
</dbReference>
<dbReference type="Gene3D" id="3.50.4.10">
    <property type="entry name" value="Hepatocyte Growth Factor"/>
    <property type="match status" value="1"/>
</dbReference>
<dbReference type="CDD" id="cd07302">
    <property type="entry name" value="CHD"/>
    <property type="match status" value="1"/>
</dbReference>
<dbReference type="Gene3D" id="3.30.70.1230">
    <property type="entry name" value="Nucleotide cyclase"/>
    <property type="match status" value="1"/>
</dbReference>
<organism evidence="11 12">
    <name type="scientific">Seminavis robusta</name>
    <dbReference type="NCBI Taxonomy" id="568900"/>
    <lineage>
        <taxon>Eukaryota</taxon>
        <taxon>Sar</taxon>
        <taxon>Stramenopiles</taxon>
        <taxon>Ochrophyta</taxon>
        <taxon>Bacillariophyta</taxon>
        <taxon>Bacillariophyceae</taxon>
        <taxon>Bacillariophycidae</taxon>
        <taxon>Naviculales</taxon>
        <taxon>Naviculaceae</taxon>
        <taxon>Seminavis</taxon>
    </lineage>
</organism>
<dbReference type="InterPro" id="IPR029787">
    <property type="entry name" value="Nucleotide_cyclase"/>
</dbReference>
<dbReference type="InterPro" id="IPR036971">
    <property type="entry name" value="PDEase_catalytic_dom_sf"/>
</dbReference>
<dbReference type="EMBL" id="CAICTM010000329">
    <property type="protein sequence ID" value="CAB9508024.1"/>
    <property type="molecule type" value="Genomic_DNA"/>
</dbReference>
<protein>
    <submittedName>
        <fullName evidence="11">Receptor-type guanylate cyclase gcy</fullName>
    </submittedName>
</protein>
<keyword evidence="12" id="KW-1185">Reference proteome</keyword>
<dbReference type="SUPFAM" id="SSF109604">
    <property type="entry name" value="HD-domain/PDEase-like"/>
    <property type="match status" value="1"/>
</dbReference>
<keyword evidence="4 8" id="KW-1133">Transmembrane helix</keyword>
<dbReference type="InterPro" id="IPR002073">
    <property type="entry name" value="PDEase_catalytic_dom"/>
</dbReference>
<comment type="subcellular location">
    <subcellularLocation>
        <location evidence="1">Membrane</location>
    </subcellularLocation>
</comment>
<evidence type="ECO:0000256" key="7">
    <source>
        <dbReference type="SAM" id="MobiDB-lite"/>
    </source>
</evidence>
<dbReference type="GO" id="GO:0000166">
    <property type="term" value="F:nucleotide binding"/>
    <property type="evidence" value="ECO:0007669"/>
    <property type="project" value="UniProtKB-KW"/>
</dbReference>
<dbReference type="PANTHER" id="PTHR11920:SF335">
    <property type="entry name" value="GUANYLATE CYCLASE"/>
    <property type="match status" value="1"/>
</dbReference>
<dbReference type="GO" id="GO:0005886">
    <property type="term" value="C:plasma membrane"/>
    <property type="evidence" value="ECO:0007669"/>
    <property type="project" value="TreeGrafter"/>
</dbReference>
<feature type="domain" description="Guanylate cyclase" evidence="9">
    <location>
        <begin position="1934"/>
        <end position="2068"/>
    </location>
</feature>
<feature type="transmembrane region" description="Helical" evidence="8">
    <location>
        <begin position="1797"/>
        <end position="1816"/>
    </location>
</feature>
<dbReference type="InterPro" id="IPR003607">
    <property type="entry name" value="HD/PDEase_dom"/>
</dbReference>
<dbReference type="SUPFAM" id="SSF55073">
    <property type="entry name" value="Nucleotide cyclase"/>
    <property type="match status" value="1"/>
</dbReference>
<dbReference type="GO" id="GO:0035556">
    <property type="term" value="P:intracellular signal transduction"/>
    <property type="evidence" value="ECO:0007669"/>
    <property type="project" value="InterPro"/>
</dbReference>
<gene>
    <name evidence="11" type="ORF">SEMRO_330_G118880.1</name>
</gene>
<dbReference type="Gene3D" id="1.10.1300.10">
    <property type="entry name" value="3'5'-cyclic nucleotide phosphodiesterase, catalytic domain"/>
    <property type="match status" value="1"/>
</dbReference>
<dbReference type="Proteomes" id="UP001153069">
    <property type="component" value="Unassembled WGS sequence"/>
</dbReference>
<evidence type="ECO:0000256" key="5">
    <source>
        <dbReference type="ARBA" id="ARBA00023136"/>
    </source>
</evidence>
<keyword evidence="11" id="KW-0675">Receptor</keyword>
<proteinExistence type="predicted"/>
<evidence type="ECO:0000259" key="9">
    <source>
        <dbReference type="PROSITE" id="PS50125"/>
    </source>
</evidence>
<feature type="domain" description="PDEase" evidence="10">
    <location>
        <begin position="2151"/>
        <end position="2505"/>
    </location>
</feature>
<keyword evidence="3" id="KW-0547">Nucleotide-binding</keyword>
<reference evidence="11" key="1">
    <citation type="submission" date="2020-06" db="EMBL/GenBank/DDBJ databases">
        <authorList>
            <consortium name="Plant Systems Biology data submission"/>
        </authorList>
    </citation>
    <scope>NUCLEOTIDE SEQUENCE</scope>
    <source>
        <strain evidence="11">D6</strain>
    </source>
</reference>
<dbReference type="GO" id="GO:0001653">
    <property type="term" value="F:peptide receptor activity"/>
    <property type="evidence" value="ECO:0007669"/>
    <property type="project" value="TreeGrafter"/>
</dbReference>
<comment type="caution">
    <text evidence="11">The sequence shown here is derived from an EMBL/GenBank/DDBJ whole genome shotgun (WGS) entry which is preliminary data.</text>
</comment>
<dbReference type="GO" id="GO:0004114">
    <property type="term" value="F:3',5'-cyclic-nucleotide phosphodiesterase activity"/>
    <property type="evidence" value="ECO:0007669"/>
    <property type="project" value="InterPro"/>
</dbReference>
<evidence type="ECO:0000259" key="10">
    <source>
        <dbReference type="PROSITE" id="PS51845"/>
    </source>
</evidence>
<dbReference type="GO" id="GO:0004016">
    <property type="term" value="F:adenylate cyclase activity"/>
    <property type="evidence" value="ECO:0007669"/>
    <property type="project" value="TreeGrafter"/>
</dbReference>
<feature type="transmembrane region" description="Helical" evidence="8">
    <location>
        <begin position="1734"/>
        <end position="1757"/>
    </location>
</feature>
<dbReference type="PROSITE" id="PS51845">
    <property type="entry name" value="PDEASE_I_2"/>
    <property type="match status" value="1"/>
</dbReference>
<name>A0A9N8DXZ2_9STRA</name>
<evidence type="ECO:0000256" key="1">
    <source>
        <dbReference type="ARBA" id="ARBA00004370"/>
    </source>
</evidence>
<evidence type="ECO:0000256" key="8">
    <source>
        <dbReference type="SAM" id="Phobius"/>
    </source>
</evidence>
<evidence type="ECO:0000256" key="3">
    <source>
        <dbReference type="ARBA" id="ARBA00022741"/>
    </source>
</evidence>
<dbReference type="Pfam" id="PF00211">
    <property type="entry name" value="Guanylate_cyc"/>
    <property type="match status" value="1"/>
</dbReference>
<feature type="transmembrane region" description="Helical" evidence="8">
    <location>
        <begin position="1847"/>
        <end position="1869"/>
    </location>
</feature>
<dbReference type="Pfam" id="PF00233">
    <property type="entry name" value="PDEase_I"/>
    <property type="match status" value="1"/>
</dbReference>
<dbReference type="PANTHER" id="PTHR11920">
    <property type="entry name" value="GUANYLYL CYCLASE"/>
    <property type="match status" value="1"/>
</dbReference>
<dbReference type="SMART" id="SM00471">
    <property type="entry name" value="HDc"/>
    <property type="match status" value="1"/>
</dbReference>
<dbReference type="OrthoDB" id="10692993at2759"/>
<accession>A0A9N8DXZ2</accession>
<dbReference type="GO" id="GO:0007168">
    <property type="term" value="P:receptor guanylyl cyclase signaling pathway"/>
    <property type="evidence" value="ECO:0007669"/>
    <property type="project" value="TreeGrafter"/>
</dbReference>
<evidence type="ECO:0000313" key="12">
    <source>
        <dbReference type="Proteomes" id="UP001153069"/>
    </source>
</evidence>
<evidence type="ECO:0000256" key="2">
    <source>
        <dbReference type="ARBA" id="ARBA00022692"/>
    </source>
</evidence>
<dbReference type="InterPro" id="IPR050401">
    <property type="entry name" value="Cyclic_nucleotide_synthase"/>
</dbReference>
<keyword evidence="6" id="KW-0456">Lyase</keyword>
<keyword evidence="5 8" id="KW-0472">Membrane</keyword>
<sequence length="2546" mass="282594">MLRVENPALASYCTIIHPRDSTSTMASRSMTGRAHLSLLVKLVFVLGLLGTKFVGASIEKEVQVSYVLEPFESKKNATEGEDYEPGSDEHLILQTTNNPKVSWTNDALFGKRAINIEVPTVSQSGVTWLVDDENSPYNCMGASYLSFWYKLPKAQPELSITLTVWDSSKCDSNCTKFDNLEAYPIGPLVLEHFDAESWQEIRVDLPILDMRLDRIKGWGFSFDNEAGANAASPLDDKSAVIVDHVACVGGGDLVSAAFKFGKQEEQETFQDSVSSNVWVPEYYKSDTSENETRVQLEDGKLSMDYVVQMSEDWGGFLSYRHLAPANSYYNLSQATQLTLDYMVQQPCSAPGRAHLRLIIYDGQDCPSFCSDSNKNLEGFYAFEHVLDDLAQTSFSVELEGTDDSSSPFWLTGWVGSVHNSVLDPGNVKGFTLEINIDSQGMLGSLASGHVAVGELVASNNPIGLQSGDIQVSYVLEPFESKVENVTGQPYQPAEGEHLIFATTDDPKLDVTWTDEASFGDWGINIQLSPSASSNVEGPRITWIVDDENPAYNCRGATYLSLWYKVPVEQHGLEFTLILLDEAACTVNCTDPENLQPILVGPFNPVSSQDWKELRVNLPIHDLHMDQIRGWGLSFQHREAQDFGQTEGSSVHIDHVACVGGGDLVSAPWSFGAPGQDNYEEGYSKQVWRSTYYESPTSENETQVELIDEMLSINYVVEQTEDWGGFLSFGHLAPANSYYNLSQATELSLDYMVQQPFSMPGRSHLRLIVYDGHDCPANCSDSSKNTEAYYSFSYVLDDIAQTSFSVDLEGTDDSSSPFWLTGWVGSVHNSFLDRAYMKGFSLEINIDSQGIVGSLGSGMLVVGRMMASNNQAAFLSDDVQVSYVLEPFESKIENVTGQPYQPAEGEHLIFATTESPSVDVSWTDEAIFGEKSISITLAPNATSAHAVTTATWIVDDENPAYNCRGATYLSLWYKVPDEQKGLEFTLVLFDEAACTVNCTDPENLQPVLVGPFNPVSSQGWKELRVNLPIHDLHMDQIRGWGLSFQHMETQDVGQTESSTVYIDHLACVGGGDLVSAPWNFGAPGQDNFEDGLSKQAWRSTYYNSPTSENETQVELIDGMLSIDYVAEQTEDWGGFLSFGHLAPANSYYNLSQATQLTLDYMVQEPSSSPGRAHLRLIVYDGHDCPGNCSDSSKNTEAYYSFSYLLDDVAESSFSVELEGTDDSSSPFWLTGWVGSVHNSVLDRAYMKGFSLEINVDSQGTVGSFVSGTLMVGRMVASSGKQEQVGLKTTDITVEEGLLFRNDGGSFQMVEFIDREQCQELCLGDSRCVYAFADRRDCYMASYLEETDVDISTTAQEEDTYTSFWVNTAGRRGEFCDLCECHAEDRVIDCNGRDLAVVPKSFSPPPRDGQDAWMPRIIDLSGNPRLLVIGAGSFDDISDYLEEIVLPEGLLYLSSSAVKNFTVLESIVVGDRLKNVVDHTSGFFADVCCGLGDQGSELTFCDMQVDHPGRDSLYFDFVQYVGGNIQKLEPSSEFGSEGAESAEKCAEFCALHKDCHYFAFDQRYQEAEHTCFLLDDMESSNHICCDGINDYADLDRTIPGWTSGVAPRTRSKKRDAVVLVTPTSLKAEQANDYRVEFRLALGSKPLRGAVWIEPTIESSTDLDYTLSPTRIALYDNSSVATVAIHIRNPEIIKGVGETLVVSNKLESCDSAFTALDTEASNVYVQVLVPQEAENDLSLVVGVSIAVLVIVVGLAVYVVVDRRRLARYAKKELEDSERDEVEEVRKTIRKDSIRIDIAKGAMLVTLVTAGIGMTVWGVGIQLDDASMDLQEQQPDLVSEVEESSSTSASAFPYVLAVVFAFILIGFMVYDWLVRIRNRKLVLNAAKSGEIMTTMFPDQIRKKLLEDTKTNKKASREKGKEGQADEGHALADLYPSTTICFMDVQGFTAWASSRQPHQVFQLLEAVFGAFDTIAKANKVYKVETIGDSYVCITGAPDFQEDHAERMCRFASRCTKKFRSLSRKLVASLGPDTGELNIRAGVHSGQVVMGVLRGSRARYQLFGDTVNLAARMESTCEAGMVQISLETAEILRDKVMSAAGKGRMLDETSSMGTTDLSKASHDLDEQGAKLSNLISWNTEQLLFLIKKIVACRQGSQTNAVTDRPNDTFSLKDDRTYLGEVAEIIELPQSRGVDFEAINVQDVEIDNTVVKELRLLVSNIASLYNDNPFHNFEHASHVTLSIIKLLSRIVKPSERELATSDLSLHDHSYGITSDPLTHFAVAFCGLIHDADHPGVPNTQMIKEDPILGARFEERSVAEQNSLRQCFDLLSRDDYSNLRDVLFNSNEDQDRFRQLVVNSVMATDICDKDLKSLRNNRWDTAFSEEKKNEPRDMTVNRKATIVIEHLIQASDVSHTMQHWNVYRKWNEKLLQEMYQAYKESRAANDPTIGWAKGEIGFFDFYIIPLAKKLKECGVFGVSSDEYLNYALINRRKWEVEGAAITAEMVARLKQQDLVEEQAPLPPPKNLTFELDGIDEVEELEEDEDEKESCDLSV</sequence>